<comment type="caution">
    <text evidence="1">The sequence shown here is derived from an EMBL/GenBank/DDBJ whole genome shotgun (WGS) entry which is preliminary data.</text>
</comment>
<name>A0ACC1S8B2_9HYPO</name>
<accession>A0ACC1S8B2</accession>
<sequence length="650" mass="74889">MTPAEADETNHDRQIPLCGRLKSWLQSQPGHATASRALDYKIFEPELRPPTDSLEANAAPPLHTPVPFNELPPRRKVVWIWICMRKHRCESAYAQGAMPPVTVDYFERATNTTLEQNRRPRSDEWKKKFVQNARIVPSAETKPYIDTLREGLEAEVDEIEVFIKIYPIYPSSRRLERQLLYIKDFCASGQWILERSIPIPEDPQRFLLMGVQEPVAWVSDRNWVPESLTNPSKCYEKVLNITELYEVLQKKDWWGGGGFAIFFNLPFFSISTRGQQDIRTLFDGKRHLRRRYDLSFLKFGKNGWHQDVFDIEDQPFLHESVFSLMMTGRSEQYWTAVCFDEDFLNEEPRLDAEEETEHLDGATDPIILQAEFQATDTIASPRAYSLAAFAMALKIIVEHHADIQERFQHSLDRFARDTKHDLAEEIPSEAMYEWKRRFPDTLGKVIHYNSRIVEKLDDFLSQEAIFGPDGLPQGLLWRSLQGESGALESLRTLKLCLYNLRSIDSELRRIAETCEEARRDRKNYHADEQQNITKQIQRYTSVTLVVGILGLAAQLYGSRPQQDDSSSLPQFFALVAASFIICIGVSACLFWAGISQHVSKFCQYLAPLPRYFTKIPRVMRRCLGGLGAHIDAFLDLLGWLWVYVGAVGRG</sequence>
<evidence type="ECO:0000313" key="2">
    <source>
        <dbReference type="Proteomes" id="UP001148629"/>
    </source>
</evidence>
<organism evidence="1 2">
    <name type="scientific">Fusarium decemcellulare</name>
    <dbReference type="NCBI Taxonomy" id="57161"/>
    <lineage>
        <taxon>Eukaryota</taxon>
        <taxon>Fungi</taxon>
        <taxon>Dikarya</taxon>
        <taxon>Ascomycota</taxon>
        <taxon>Pezizomycotina</taxon>
        <taxon>Sordariomycetes</taxon>
        <taxon>Hypocreomycetidae</taxon>
        <taxon>Hypocreales</taxon>
        <taxon>Nectriaceae</taxon>
        <taxon>Fusarium</taxon>
        <taxon>Fusarium decemcellulare species complex</taxon>
    </lineage>
</organism>
<protein>
    <submittedName>
        <fullName evidence="1">Uncharacterized protein</fullName>
    </submittedName>
</protein>
<dbReference type="EMBL" id="JANRMS010000802">
    <property type="protein sequence ID" value="KAJ3534225.1"/>
    <property type="molecule type" value="Genomic_DNA"/>
</dbReference>
<dbReference type="Proteomes" id="UP001148629">
    <property type="component" value="Unassembled WGS sequence"/>
</dbReference>
<reference evidence="1" key="1">
    <citation type="submission" date="2022-08" db="EMBL/GenBank/DDBJ databases">
        <title>Genome Sequence of Fusarium decemcellulare.</title>
        <authorList>
            <person name="Buettner E."/>
        </authorList>
    </citation>
    <scope>NUCLEOTIDE SEQUENCE</scope>
    <source>
        <strain evidence="1">Babe19</strain>
    </source>
</reference>
<evidence type="ECO:0000313" key="1">
    <source>
        <dbReference type="EMBL" id="KAJ3534225.1"/>
    </source>
</evidence>
<gene>
    <name evidence="1" type="ORF">NM208_g7631</name>
</gene>
<keyword evidence="2" id="KW-1185">Reference proteome</keyword>
<proteinExistence type="predicted"/>